<feature type="compositionally biased region" description="Basic and acidic residues" evidence="1">
    <location>
        <begin position="53"/>
        <end position="65"/>
    </location>
</feature>
<feature type="region of interest" description="Disordered" evidence="1">
    <location>
        <begin position="40"/>
        <end position="243"/>
    </location>
</feature>
<reference evidence="2" key="1">
    <citation type="submission" date="2020-02" db="EMBL/GenBank/DDBJ databases">
        <authorList>
            <person name="Meier V. D."/>
        </authorList>
    </citation>
    <scope>NUCLEOTIDE SEQUENCE</scope>
    <source>
        <strain evidence="2">AVDCRST_MAG15</strain>
    </source>
</reference>
<gene>
    <name evidence="2" type="ORF">AVDCRST_MAG15-1386</name>
</gene>
<feature type="compositionally biased region" description="Basic residues" evidence="1">
    <location>
        <begin position="87"/>
        <end position="119"/>
    </location>
</feature>
<dbReference type="AlphaFoldDB" id="A0A6J4P6I8"/>
<accession>A0A6J4P6I8</accession>
<feature type="non-terminal residue" evidence="2">
    <location>
        <position position="1"/>
    </location>
</feature>
<dbReference type="EMBL" id="CADCUU010000197">
    <property type="protein sequence ID" value="CAA9407622.1"/>
    <property type="molecule type" value="Genomic_DNA"/>
</dbReference>
<protein>
    <submittedName>
        <fullName evidence="2">Mll0713 protein</fullName>
    </submittedName>
</protein>
<sequence length="243" mass="27835">DLLCRAQARPRTRVHVRHPHECGPRQHLHLPQDVHLDRRGRDRDHAHVRRQPRHDPVRHLDDRRTQPRAQRTPSGHPPASLDVPGRQVRRHHAARGHLPARRGRAARRVLLQRHDHRRRTGEGGRAAPVPHLPGRQLHRGGGGYAIPPDRGIQVRPPHPRARLRPGHELRGVGQAPPRQLRFHHQGQPVRGPAARPPYLRTRQPPKGPEPPDQGQRRLLPDHQPRLGRCAQAGLRQPPRPRLL</sequence>
<name>A0A6J4P6I8_9RHOB</name>
<evidence type="ECO:0000256" key="1">
    <source>
        <dbReference type="SAM" id="MobiDB-lite"/>
    </source>
</evidence>
<feature type="non-terminal residue" evidence="2">
    <location>
        <position position="243"/>
    </location>
</feature>
<evidence type="ECO:0000313" key="2">
    <source>
        <dbReference type="EMBL" id="CAA9407622.1"/>
    </source>
</evidence>
<proteinExistence type="predicted"/>
<organism evidence="2">
    <name type="scientific">uncultured Rubellimicrobium sp</name>
    <dbReference type="NCBI Taxonomy" id="543078"/>
    <lineage>
        <taxon>Bacteria</taxon>
        <taxon>Pseudomonadati</taxon>
        <taxon>Pseudomonadota</taxon>
        <taxon>Alphaproteobacteria</taxon>
        <taxon>Rhodobacterales</taxon>
        <taxon>Roseobacteraceae</taxon>
        <taxon>Rubellimicrobium</taxon>
        <taxon>environmental samples</taxon>
    </lineage>
</organism>
<feature type="compositionally biased region" description="Basic and acidic residues" evidence="1">
    <location>
        <begin position="214"/>
        <end position="224"/>
    </location>
</feature>